<dbReference type="AlphaFoldDB" id="A0A1C3JUV9"/>
<name>A0A1C3JUV9_9GAMM</name>
<keyword evidence="4" id="KW-1185">Reference proteome</keyword>
<dbReference type="OrthoDB" id="343736at2"/>
<reference evidence="3 4" key="2">
    <citation type="submission" date="2016-06" db="EMBL/GenBank/DDBJ databases">
        <authorList>
            <person name="Rodrigo-Torres L."/>
            <person name="Arahal D.R."/>
        </authorList>
    </citation>
    <scope>NUCLEOTIDE SEQUENCE [LARGE SCALE GENOMIC DNA]</scope>
    <source>
        <strain evidence="3 4">CECT 5116</strain>
    </source>
</reference>
<evidence type="ECO:0000313" key="4">
    <source>
        <dbReference type="Proteomes" id="UP000092840"/>
    </source>
</evidence>
<sequence>MSHQINFVTIRQQFNFKSIEIGQWVKPKERDRAASNFYYALMDLMNVLSVPESVISLRHSLGLQYGKGGQPGISAHYVPAIRKLSLAKNAGAGSLAHEWFHAFDHYMGQKMFPIADRMQFASKLWLHEYPYGPHALNDLLAQCFEVILLSQDAKQASDMFIASQETDDRLGVLYYSRPEEMCARAFEAFIEDCAPNSRFLVRGSRYSEEAERGLYPKGVQRQMINEMFRQYFSLLGTAVAAQENRKYQELANI</sequence>
<feature type="domain" description="Large polyvalent protein-associated" evidence="1">
    <location>
        <begin position="167"/>
        <end position="238"/>
    </location>
</feature>
<organism evidence="2 5">
    <name type="scientific">Marinomonas gallaica</name>
    <dbReference type="NCBI Taxonomy" id="1806667"/>
    <lineage>
        <taxon>Bacteria</taxon>
        <taxon>Pseudomonadati</taxon>
        <taxon>Pseudomonadota</taxon>
        <taxon>Gammaproteobacteria</taxon>
        <taxon>Oceanospirillales</taxon>
        <taxon>Oceanospirillaceae</taxon>
        <taxon>Marinomonas</taxon>
    </lineage>
</organism>
<dbReference type="EMBL" id="FLRA01000023">
    <property type="protein sequence ID" value="SBT18912.1"/>
    <property type="molecule type" value="Genomic_DNA"/>
</dbReference>
<proteinExistence type="predicted"/>
<reference evidence="2 5" key="1">
    <citation type="submission" date="2016-06" db="EMBL/GenBank/DDBJ databases">
        <authorList>
            <person name="Kjaerup R.B."/>
            <person name="Dalgaard T.S."/>
            <person name="Juul-Madsen H.R."/>
        </authorList>
    </citation>
    <scope>NUCLEOTIDE SEQUENCE [LARGE SCALE GENOMIC DNA]</scope>
    <source>
        <strain evidence="2 5">CECT 5115</strain>
    </source>
</reference>
<evidence type="ECO:0000313" key="3">
    <source>
        <dbReference type="EMBL" id="SBT21867.1"/>
    </source>
</evidence>
<protein>
    <recommendedName>
        <fullName evidence="1">Large polyvalent protein-associated domain-containing protein</fullName>
    </recommendedName>
</protein>
<dbReference type="InterPro" id="IPR041047">
    <property type="entry name" value="LPD1"/>
</dbReference>
<accession>A0A1C3JUV9</accession>
<dbReference type="RefSeq" id="WP_067038093.1">
    <property type="nucleotide sequence ID" value="NZ_FLRA01000023.1"/>
</dbReference>
<dbReference type="Proteomes" id="UP000092871">
    <property type="component" value="Unassembled WGS sequence"/>
</dbReference>
<dbReference type="Pfam" id="PF18796">
    <property type="entry name" value="LPD1"/>
    <property type="match status" value="1"/>
</dbReference>
<evidence type="ECO:0000313" key="2">
    <source>
        <dbReference type="EMBL" id="SBT18912.1"/>
    </source>
</evidence>
<dbReference type="EMBL" id="FLRB01000013">
    <property type="protein sequence ID" value="SBT21867.1"/>
    <property type="molecule type" value="Genomic_DNA"/>
</dbReference>
<evidence type="ECO:0000259" key="1">
    <source>
        <dbReference type="Pfam" id="PF18796"/>
    </source>
</evidence>
<gene>
    <name evidence="2" type="ORF">MGA5115_03073</name>
    <name evidence="3" type="ORF">MGA5116_02477</name>
</gene>
<evidence type="ECO:0000313" key="5">
    <source>
        <dbReference type="Proteomes" id="UP000092871"/>
    </source>
</evidence>
<dbReference type="Proteomes" id="UP000092840">
    <property type="component" value="Unassembled WGS sequence"/>
</dbReference>
<dbReference type="NCBIfam" id="NF041907">
    <property type="entry name" value="CLCA_X"/>
    <property type="match status" value="1"/>
</dbReference>